<sequence length="429" mass="47842">MLSTSRSQSPLTPTQASAMSDQQMDLVDILRSGEDSRLRRHRADRSNVPLPAVVLFCGADQETEADWDEHRPGVVAMLPETEPPPARKRQRRSNGCGTRLHAQAMPDRRWRGLLEGVSGDVVALDDEYFSPDMKRELSLGKERCGCLRSGVGCAICGNAVGALFTPCVRHTPSSLHTNFSSSHYTFLRAAVSPPLPLPTRPLPTDRDRSDRSDRSEREALARRLREREEFTQMRARLHAAQAPQSRPPPPRTDDVAEDHTLEVSRLLMAANASRRGDRERERQRRSLDDQIRTRAGDDGRAFEAWADATIQRATATASSDAPVMLDLSALMTASTLPAESPILELSEEERRRDWQRDVLATSRVSRTFGREWPPVTRTIIRTTAAAAPERPSPGEEVAVASRAQESEEQEKEETASSEEPAPSRTIFER</sequence>
<keyword evidence="3" id="KW-1185">Reference proteome</keyword>
<organism evidence="2 3">
    <name type="scientific">Mycena belliarum</name>
    <dbReference type="NCBI Taxonomy" id="1033014"/>
    <lineage>
        <taxon>Eukaryota</taxon>
        <taxon>Fungi</taxon>
        <taxon>Dikarya</taxon>
        <taxon>Basidiomycota</taxon>
        <taxon>Agaricomycotina</taxon>
        <taxon>Agaricomycetes</taxon>
        <taxon>Agaricomycetidae</taxon>
        <taxon>Agaricales</taxon>
        <taxon>Marasmiineae</taxon>
        <taxon>Mycenaceae</taxon>
        <taxon>Mycena</taxon>
    </lineage>
</organism>
<feature type="region of interest" description="Disordered" evidence="1">
    <location>
        <begin position="1"/>
        <end position="23"/>
    </location>
</feature>
<comment type="caution">
    <text evidence="2">The sequence shown here is derived from an EMBL/GenBank/DDBJ whole genome shotgun (WGS) entry which is preliminary data.</text>
</comment>
<evidence type="ECO:0000313" key="3">
    <source>
        <dbReference type="Proteomes" id="UP001222325"/>
    </source>
</evidence>
<name>A0AAD6XST8_9AGAR</name>
<feature type="compositionally biased region" description="Low complexity" evidence="1">
    <location>
        <begin position="417"/>
        <end position="429"/>
    </location>
</feature>
<dbReference type="EMBL" id="JARJCN010000036">
    <property type="protein sequence ID" value="KAJ7084791.1"/>
    <property type="molecule type" value="Genomic_DNA"/>
</dbReference>
<reference evidence="2" key="1">
    <citation type="submission" date="2023-03" db="EMBL/GenBank/DDBJ databases">
        <title>Massive genome expansion in bonnet fungi (Mycena s.s.) driven by repeated elements and novel gene families across ecological guilds.</title>
        <authorList>
            <consortium name="Lawrence Berkeley National Laboratory"/>
            <person name="Harder C.B."/>
            <person name="Miyauchi S."/>
            <person name="Viragh M."/>
            <person name="Kuo A."/>
            <person name="Thoen E."/>
            <person name="Andreopoulos B."/>
            <person name="Lu D."/>
            <person name="Skrede I."/>
            <person name="Drula E."/>
            <person name="Henrissat B."/>
            <person name="Morin E."/>
            <person name="Kohler A."/>
            <person name="Barry K."/>
            <person name="LaButti K."/>
            <person name="Morin E."/>
            <person name="Salamov A."/>
            <person name="Lipzen A."/>
            <person name="Mereny Z."/>
            <person name="Hegedus B."/>
            <person name="Baldrian P."/>
            <person name="Stursova M."/>
            <person name="Weitz H."/>
            <person name="Taylor A."/>
            <person name="Grigoriev I.V."/>
            <person name="Nagy L.G."/>
            <person name="Martin F."/>
            <person name="Kauserud H."/>
        </authorList>
    </citation>
    <scope>NUCLEOTIDE SEQUENCE</scope>
    <source>
        <strain evidence="2">CBHHK173m</strain>
    </source>
</reference>
<feature type="compositionally biased region" description="Basic and acidic residues" evidence="1">
    <location>
        <begin position="274"/>
        <end position="292"/>
    </location>
</feature>
<protein>
    <submittedName>
        <fullName evidence="2">Uncharacterized protein</fullName>
    </submittedName>
</protein>
<feature type="compositionally biased region" description="Basic and acidic residues" evidence="1">
    <location>
        <begin position="203"/>
        <end position="219"/>
    </location>
</feature>
<feature type="region of interest" description="Disordered" evidence="1">
    <location>
        <begin position="192"/>
        <end position="219"/>
    </location>
</feature>
<evidence type="ECO:0000313" key="2">
    <source>
        <dbReference type="EMBL" id="KAJ7084791.1"/>
    </source>
</evidence>
<feature type="region of interest" description="Disordered" evidence="1">
    <location>
        <begin position="269"/>
        <end position="292"/>
    </location>
</feature>
<evidence type="ECO:0000256" key="1">
    <source>
        <dbReference type="SAM" id="MobiDB-lite"/>
    </source>
</evidence>
<accession>A0AAD6XST8</accession>
<gene>
    <name evidence="2" type="ORF">B0H15DRAFT_381234</name>
</gene>
<proteinExistence type="predicted"/>
<dbReference type="AlphaFoldDB" id="A0AAD6XST8"/>
<dbReference type="Proteomes" id="UP001222325">
    <property type="component" value="Unassembled WGS sequence"/>
</dbReference>
<feature type="region of interest" description="Disordered" evidence="1">
    <location>
        <begin position="381"/>
        <end position="429"/>
    </location>
</feature>